<evidence type="ECO:0008006" key="4">
    <source>
        <dbReference type="Google" id="ProtNLM"/>
    </source>
</evidence>
<accession>A0AAW6FPU1</accession>
<proteinExistence type="predicted"/>
<dbReference type="RefSeq" id="WP_195190767.1">
    <property type="nucleotide sequence ID" value="NZ_JADMUL010000003.1"/>
</dbReference>
<sequence length="276" mass="31628">MQHHFDIEIAEAYGLNEAIILNNIRFWVIHNEANGTNFHDGRYWTYNSMKAFEKLFPYMKPFAIRTALKTLEENGLIITGNYNKSSYDRTKWYALSDKAKLMFSQLNSICEKPQMESKENLNSICQIPQLDLSSASNRNVENDEPIPDGKPDGKTIAETSDVKPDVKRAYGEYVNVKLTDADLSKLKADFPADWQERIERLSTYMASTGKTYKNHLATIRNWARRDAERVSAGKTSPRAAQSSSSTPRKKMTPEEIMEKHNVDYLTAQEMLFDGAY</sequence>
<feature type="compositionally biased region" description="Basic and acidic residues" evidence="1">
    <location>
        <begin position="147"/>
        <end position="158"/>
    </location>
</feature>
<feature type="region of interest" description="Disordered" evidence="1">
    <location>
        <begin position="135"/>
        <end position="158"/>
    </location>
</feature>
<evidence type="ECO:0000313" key="3">
    <source>
        <dbReference type="Proteomes" id="UP001220658"/>
    </source>
</evidence>
<gene>
    <name evidence="2" type="ORF">POG00_02145</name>
</gene>
<comment type="caution">
    <text evidence="2">The sequence shown here is derived from an EMBL/GenBank/DDBJ whole genome shotgun (WGS) entry which is preliminary data.</text>
</comment>
<feature type="region of interest" description="Disordered" evidence="1">
    <location>
        <begin position="227"/>
        <end position="257"/>
    </location>
</feature>
<dbReference type="EMBL" id="JAQNCK010000004">
    <property type="protein sequence ID" value="MDC0827505.1"/>
    <property type="molecule type" value="Genomic_DNA"/>
</dbReference>
<evidence type="ECO:0000313" key="2">
    <source>
        <dbReference type="EMBL" id="MDC0827505.1"/>
    </source>
</evidence>
<reference evidence="2" key="1">
    <citation type="submission" date="2023-01" db="EMBL/GenBank/DDBJ databases">
        <title>Human gut microbiome strain richness.</title>
        <authorList>
            <person name="Chen-Liaw A."/>
        </authorList>
    </citation>
    <scope>NUCLEOTIDE SEQUENCE</scope>
    <source>
        <strain evidence="2">D55st1_G4_D55t1_190419</strain>
    </source>
</reference>
<dbReference type="Proteomes" id="UP001220658">
    <property type="component" value="Unassembled WGS sequence"/>
</dbReference>
<dbReference type="AlphaFoldDB" id="A0AAW6FPU1"/>
<protein>
    <recommendedName>
        <fullName evidence="4">Replication protein</fullName>
    </recommendedName>
</protein>
<name>A0AAW6FPU1_9FIRM</name>
<evidence type="ECO:0000256" key="1">
    <source>
        <dbReference type="SAM" id="MobiDB-lite"/>
    </source>
</evidence>
<organism evidence="2 3">
    <name type="scientific">Faecalitalea cylindroides</name>
    <dbReference type="NCBI Taxonomy" id="39483"/>
    <lineage>
        <taxon>Bacteria</taxon>
        <taxon>Bacillati</taxon>
        <taxon>Bacillota</taxon>
        <taxon>Erysipelotrichia</taxon>
        <taxon>Erysipelotrichales</taxon>
        <taxon>Erysipelotrichaceae</taxon>
        <taxon>Faecalitalea</taxon>
    </lineage>
</organism>